<evidence type="ECO:0000313" key="1">
    <source>
        <dbReference type="Proteomes" id="UP000887576"/>
    </source>
</evidence>
<reference evidence="2" key="1">
    <citation type="submission" date="2022-11" db="UniProtKB">
        <authorList>
            <consortium name="WormBaseParasite"/>
        </authorList>
    </citation>
    <scope>IDENTIFICATION</scope>
</reference>
<organism evidence="1 2">
    <name type="scientific">Panagrolaimus sp. JU765</name>
    <dbReference type="NCBI Taxonomy" id="591449"/>
    <lineage>
        <taxon>Eukaryota</taxon>
        <taxon>Metazoa</taxon>
        <taxon>Ecdysozoa</taxon>
        <taxon>Nematoda</taxon>
        <taxon>Chromadorea</taxon>
        <taxon>Rhabditida</taxon>
        <taxon>Tylenchina</taxon>
        <taxon>Panagrolaimomorpha</taxon>
        <taxon>Panagrolaimoidea</taxon>
        <taxon>Panagrolaimidae</taxon>
        <taxon>Panagrolaimus</taxon>
    </lineage>
</organism>
<dbReference type="Proteomes" id="UP000887576">
    <property type="component" value="Unplaced"/>
</dbReference>
<name>A0AC34PVG0_9BILA</name>
<protein>
    <submittedName>
        <fullName evidence="2">Uncharacterized protein</fullName>
    </submittedName>
</protein>
<dbReference type="WBParaSite" id="JU765_v2.g10314.t1">
    <property type="protein sequence ID" value="JU765_v2.g10314.t1"/>
    <property type="gene ID" value="JU765_v2.g10314"/>
</dbReference>
<evidence type="ECO:0000313" key="2">
    <source>
        <dbReference type="WBParaSite" id="JU765_v2.g10314.t1"/>
    </source>
</evidence>
<proteinExistence type="predicted"/>
<accession>A0AC34PVG0</accession>
<sequence length="97" mass="11248">MFRKIELLPIILILIAIAFFAQTQATSTNRDAIIRTALMRQLLDRYSPYYDHVVARRFDLNFPYDEDPRMEKRNNAEVVNHILKNFGGIGHLGDVGK</sequence>